<dbReference type="HAMAP" id="MF_01464_B">
    <property type="entry name" value="SecF_B"/>
    <property type="match status" value="1"/>
</dbReference>
<keyword evidence="7 9" id="KW-0811">Translocation</keyword>
<evidence type="ECO:0000256" key="7">
    <source>
        <dbReference type="ARBA" id="ARBA00023010"/>
    </source>
</evidence>
<evidence type="ECO:0000256" key="1">
    <source>
        <dbReference type="ARBA" id="ARBA00004651"/>
    </source>
</evidence>
<dbReference type="GO" id="GO:0065002">
    <property type="term" value="P:intracellular protein transmembrane transport"/>
    <property type="evidence" value="ECO:0007669"/>
    <property type="project" value="UniProtKB-UniRule"/>
</dbReference>
<feature type="transmembrane region" description="Helical" evidence="9">
    <location>
        <begin position="364"/>
        <end position="386"/>
    </location>
</feature>
<keyword evidence="2 9" id="KW-0813">Transport</keyword>
<dbReference type="Proteomes" id="UP000031740">
    <property type="component" value="Unassembled WGS sequence"/>
</dbReference>
<dbReference type="InterPro" id="IPR022645">
    <property type="entry name" value="SecD/SecF_bac"/>
</dbReference>
<name>A0A072RCL5_BARBA</name>
<dbReference type="RefSeq" id="WP_041849688.1">
    <property type="nucleotide sequence ID" value="NZ_KL503805.1"/>
</dbReference>
<feature type="transmembrane region" description="Helical" evidence="9">
    <location>
        <begin position="766"/>
        <end position="787"/>
    </location>
</feature>
<dbReference type="InterPro" id="IPR005665">
    <property type="entry name" value="SecF_bac"/>
</dbReference>
<dbReference type="Pfam" id="PF21760">
    <property type="entry name" value="SecD_1st"/>
    <property type="match status" value="1"/>
</dbReference>
<dbReference type="PANTHER" id="PTHR30081:SF1">
    <property type="entry name" value="PROTEIN TRANSLOCASE SUBUNIT SECD"/>
    <property type="match status" value="1"/>
</dbReference>
<sequence length="834" mass="91614">MRTPGWLTTLYCLILLSGIYVALPNLFSQEQIENSKFLPNTQVTLGLDLKGGSSLLLEVDAKTLKRDQLQTVLSNVRAKLREKKIRTSSIRIIKNNVVVVLSDLTKNQEAITALETLIMPIHNSFGVTTNNISIHAQNETIHVTLTEAGIKDRISNAIEQSLEIIRRRIDQVGVTEPAIQKVGTDRIMVQLPGLQDPKQLRDLLGTTAKMTFHLVPANVDFNNPPADVSILSGYNDENQRYAIYNQIALDGNVLKDARTGFDPQIPGRSIISFTMNAIGSRIFAEITRQNINRPFAIVLDNKVLTAPIINGVIPNGQGQITGNFDPKEASTLAALLRAGSLPAPLTVIEERTVGPNLGADAIKMGLYTGIIGFILVAIFIFFLYGIWGIIANIALALHTILTFAALSLLGATLTLPGIAGIILGIGIAVDANILINERIREESRKGLSAFSALDRGFKQAFTTIIDANVTAVIATILLFWFGTGPVRGFAVTMLLGVIISMFTDITLVRMIMIWVIRKWKIKILDIQPFFNFIPKNTTFRFMNARFIGIGVSVILSLSSIFLFFKPSLNFGIDFIGGSQMSITTSTPANLAILRSQLSTLNIGEVTLQNIDSKNAVLIRIPKQNGDEIQQTIAIDKVKTTVQDIYPDAAFDQIEVVGPKVSGELATAGITAVILAAIAMSLYIWWRFEWFFAAGAIITLILDTTKMVGFFALCQFDFNLTAIAALLTIVGYSINDKVVVYDRMRENMRLYRTKPLREIIDLSINQVLVRCIFTSATTVLAMLPMAIWGSSTVQNFAVPMVAGVLIATSSSIFISAPILLLLGNWWHNHNEETHI</sequence>
<evidence type="ECO:0000259" key="12">
    <source>
        <dbReference type="Pfam" id="PF21760"/>
    </source>
</evidence>
<evidence type="ECO:0000313" key="14">
    <source>
        <dbReference type="EMBL" id="KEG19184.1"/>
    </source>
</evidence>
<feature type="domain" description="Protein translocase subunit SecDF P1" evidence="12">
    <location>
        <begin position="158"/>
        <end position="215"/>
    </location>
</feature>
<evidence type="ECO:0000256" key="8">
    <source>
        <dbReference type="ARBA" id="ARBA00023136"/>
    </source>
</evidence>
<dbReference type="Gene3D" id="3.30.1360.200">
    <property type="match status" value="1"/>
</dbReference>
<feature type="transmembrane region" description="Helical" evidence="9">
    <location>
        <begin position="493"/>
        <end position="516"/>
    </location>
</feature>
<comment type="caution">
    <text evidence="14">The sequence shown here is derived from an EMBL/GenBank/DDBJ whole genome shotgun (WGS) entry which is preliminary data.</text>
</comment>
<dbReference type="HOGENOM" id="CLU_007894_0_0_5"/>
<dbReference type="HAMAP" id="MF_01463_B">
    <property type="entry name" value="SecD_B"/>
    <property type="match status" value="1"/>
</dbReference>
<dbReference type="SUPFAM" id="SSF82866">
    <property type="entry name" value="Multidrug efflux transporter AcrB transmembrane domain"/>
    <property type="match status" value="2"/>
</dbReference>
<dbReference type="NCBIfam" id="NF009583">
    <property type="entry name" value="PRK13024.1-3"/>
    <property type="match status" value="1"/>
</dbReference>
<dbReference type="PATRIC" id="fig|1293911.3.peg.994"/>
<dbReference type="Gene3D" id="1.20.1640.10">
    <property type="entry name" value="Multidrug efflux transporter AcrB transmembrane domain"/>
    <property type="match status" value="2"/>
</dbReference>
<dbReference type="PANTHER" id="PTHR30081">
    <property type="entry name" value="PROTEIN-EXPORT MEMBRANE PROTEIN SEC"/>
    <property type="match status" value="1"/>
</dbReference>
<organism evidence="14 15">
    <name type="scientific">Bartonella bacilliformis Ver097</name>
    <dbReference type="NCBI Taxonomy" id="1293911"/>
    <lineage>
        <taxon>Bacteria</taxon>
        <taxon>Pseudomonadati</taxon>
        <taxon>Pseudomonadota</taxon>
        <taxon>Alphaproteobacteria</taxon>
        <taxon>Hyphomicrobiales</taxon>
        <taxon>Bartonellaceae</taxon>
        <taxon>Bartonella</taxon>
    </lineage>
</organism>
<dbReference type="NCBIfam" id="TIGR00966">
    <property type="entry name" value="transloc_SecF"/>
    <property type="match status" value="1"/>
</dbReference>
<proteinExistence type="inferred from homology"/>
<dbReference type="NCBIfam" id="TIGR00916">
    <property type="entry name" value="2A0604s01"/>
    <property type="match status" value="2"/>
</dbReference>
<dbReference type="InterPro" id="IPR022813">
    <property type="entry name" value="SecD/SecF_arch_bac"/>
</dbReference>
<comment type="function">
    <text evidence="9">Part of the Sec protein translocase complex. Interacts with the SecYEG preprotein conducting channel. SecDF uses the proton motive force (PMF) to complete protein translocation after the ATP-dependent function of SecA.</text>
</comment>
<comment type="caution">
    <text evidence="9">Lacks conserved residue(s) required for the propagation of feature annotation.</text>
</comment>
<dbReference type="GO" id="GO:0006605">
    <property type="term" value="P:protein targeting"/>
    <property type="evidence" value="ECO:0007669"/>
    <property type="project" value="UniProtKB-UniRule"/>
</dbReference>
<evidence type="ECO:0000256" key="5">
    <source>
        <dbReference type="ARBA" id="ARBA00022927"/>
    </source>
</evidence>
<protein>
    <recommendedName>
        <fullName evidence="9 10">Multifunctional fusion protein</fullName>
    </recommendedName>
    <domain>
        <recommendedName>
            <fullName evidence="9">Protein translocase subunit SecD</fullName>
        </recommendedName>
    </domain>
    <domain>
        <recommendedName>
            <fullName evidence="10">Protein-export membrane protein SecF</fullName>
        </recommendedName>
    </domain>
</protein>
<feature type="transmembrane region" description="Helical" evidence="9">
    <location>
        <begin position="417"/>
        <end position="435"/>
    </location>
</feature>
<dbReference type="InterPro" id="IPR048634">
    <property type="entry name" value="SecD_SecF_C"/>
</dbReference>
<feature type="domain" description="Protein export membrane protein SecD/SecF C-terminal" evidence="11">
    <location>
        <begin position="637"/>
        <end position="823"/>
    </location>
</feature>
<feature type="transmembrane region" description="Helical" evidence="9">
    <location>
        <begin position="544"/>
        <end position="564"/>
    </location>
</feature>
<comment type="subcellular location">
    <subcellularLocation>
        <location evidence="1 9">Cell membrane</location>
        <topology evidence="1 9">Multi-pass membrane protein</topology>
    </subcellularLocation>
</comment>
<dbReference type="GO" id="GO:0005886">
    <property type="term" value="C:plasma membrane"/>
    <property type="evidence" value="ECO:0007669"/>
    <property type="project" value="UniProtKB-SubCell"/>
</dbReference>
<reference evidence="14 15" key="1">
    <citation type="submission" date="2013-04" db="EMBL/GenBank/DDBJ databases">
        <title>The Genome Sequence of Bartonella bacilliformis Ver097.</title>
        <authorList>
            <consortium name="The Broad Institute Genomics Platform"/>
            <consortium name="The Broad Institute Genome Sequencing Center for Infectious Disease"/>
            <person name="Feldgarden M."/>
            <person name="Kirby J."/>
            <person name="Birtles R."/>
            <person name="Dasch G."/>
            <person name="Hendrix L."/>
            <person name="Koehler J."/>
            <person name="Walker B."/>
            <person name="Young S.K."/>
            <person name="Zeng Q."/>
            <person name="Gargeya S."/>
            <person name="Fitzgerald M."/>
            <person name="Haas B."/>
            <person name="Abouelleil A."/>
            <person name="Allen A.W."/>
            <person name="Alvarado L."/>
            <person name="Arachchi H.M."/>
            <person name="Berlin A.M."/>
            <person name="Chapman S.B."/>
            <person name="Gainer-Dewar J."/>
            <person name="Goldberg J."/>
            <person name="Griggs A."/>
            <person name="Gujja S."/>
            <person name="Hansen M."/>
            <person name="Howarth C."/>
            <person name="Imamovic A."/>
            <person name="Ireland A."/>
            <person name="Larimer J."/>
            <person name="McCowan C."/>
            <person name="Murphy C."/>
            <person name="Pearson M."/>
            <person name="Poon T.W."/>
            <person name="Priest M."/>
            <person name="Roberts A."/>
            <person name="Saif S."/>
            <person name="Shea T."/>
            <person name="Sisk P."/>
            <person name="Sykes S."/>
            <person name="Wortman J."/>
            <person name="Nusbaum C."/>
            <person name="Birren B."/>
        </authorList>
    </citation>
    <scope>NUCLEOTIDE SEQUENCE [LARGE SCALE GENOMIC DNA]</scope>
    <source>
        <strain evidence="14 15">Ver097</strain>
    </source>
</reference>
<keyword evidence="5 9" id="KW-0653">Protein transport</keyword>
<dbReference type="AlphaFoldDB" id="A0A072RCL5"/>
<evidence type="ECO:0000256" key="9">
    <source>
        <dbReference type="HAMAP-Rule" id="MF_01463"/>
    </source>
</evidence>
<dbReference type="Gene3D" id="3.30.70.3400">
    <property type="match status" value="2"/>
</dbReference>
<dbReference type="EMBL" id="ASIV01000006">
    <property type="protein sequence ID" value="KEG19184.1"/>
    <property type="molecule type" value="Genomic_DNA"/>
</dbReference>
<gene>
    <name evidence="9" type="primary">secD</name>
    <name evidence="10" type="synonym">secF</name>
    <name evidence="14" type="ORF">H710_00961</name>
</gene>
<feature type="transmembrane region" description="Helical" evidence="9">
    <location>
        <begin position="799"/>
        <end position="821"/>
    </location>
</feature>
<feature type="transmembrane region" description="Helical" evidence="9">
    <location>
        <begin position="717"/>
        <end position="734"/>
    </location>
</feature>
<dbReference type="STRING" id="1293911.H710_00961"/>
<evidence type="ECO:0000256" key="2">
    <source>
        <dbReference type="ARBA" id="ARBA00022448"/>
    </source>
</evidence>
<dbReference type="Pfam" id="PF22599">
    <property type="entry name" value="SecDF_P1_head"/>
    <property type="match status" value="1"/>
</dbReference>
<dbReference type="Pfam" id="PF02355">
    <property type="entry name" value="SecD_SecF_C"/>
    <property type="match status" value="2"/>
</dbReference>
<keyword evidence="6 9" id="KW-1133">Transmembrane helix</keyword>
<feature type="transmembrane region" description="Helical" evidence="9">
    <location>
        <begin position="664"/>
        <end position="684"/>
    </location>
</feature>
<dbReference type="InterPro" id="IPR048631">
    <property type="entry name" value="SecD_1st"/>
</dbReference>
<dbReference type="Pfam" id="PF07549">
    <property type="entry name" value="Sec_GG"/>
    <property type="match status" value="2"/>
</dbReference>
<dbReference type="PRINTS" id="PR01755">
    <property type="entry name" value="SECFTRNLCASE"/>
</dbReference>
<feature type="domain" description="SecDF P1 head subdomain" evidence="13">
    <location>
        <begin position="235"/>
        <end position="343"/>
    </location>
</feature>
<evidence type="ECO:0000256" key="6">
    <source>
        <dbReference type="ARBA" id="ARBA00022989"/>
    </source>
</evidence>
<evidence type="ECO:0000313" key="15">
    <source>
        <dbReference type="Proteomes" id="UP000031740"/>
    </source>
</evidence>
<dbReference type="InterPro" id="IPR022646">
    <property type="entry name" value="SecD/SecF_CS"/>
</dbReference>
<comment type="similarity">
    <text evidence="9">Belongs to the SecD/SecF family. SecD subfamily.</text>
</comment>
<comment type="similarity">
    <text evidence="10">Belongs to the SecD/SecF family. SecF subfamily.</text>
</comment>
<dbReference type="FunFam" id="1.20.1640.10:FF:000004">
    <property type="entry name" value="Protein translocase subunit SecD"/>
    <property type="match status" value="1"/>
</dbReference>
<keyword evidence="3 9" id="KW-1003">Cell membrane</keyword>
<evidence type="ECO:0000259" key="11">
    <source>
        <dbReference type="Pfam" id="PF02355"/>
    </source>
</evidence>
<keyword evidence="4 9" id="KW-0812">Transmembrane</keyword>
<feature type="domain" description="Protein export membrane protein SecD/SecF C-terminal" evidence="11">
    <location>
        <begin position="346"/>
        <end position="516"/>
    </location>
</feature>
<dbReference type="InterPro" id="IPR054384">
    <property type="entry name" value="SecDF_P1_head"/>
</dbReference>
<accession>A0A072RCL5</accession>
<dbReference type="GO" id="GO:0015450">
    <property type="term" value="F:protein-transporting ATPase activity"/>
    <property type="evidence" value="ECO:0007669"/>
    <property type="project" value="InterPro"/>
</dbReference>
<dbReference type="InterPro" id="IPR005791">
    <property type="entry name" value="SecD"/>
</dbReference>
<evidence type="ECO:0000256" key="4">
    <source>
        <dbReference type="ARBA" id="ARBA00022692"/>
    </source>
</evidence>
<feature type="transmembrane region" description="Helical" evidence="9">
    <location>
        <begin position="689"/>
        <end position="711"/>
    </location>
</feature>
<evidence type="ECO:0000256" key="10">
    <source>
        <dbReference type="HAMAP-Rule" id="MF_01464"/>
    </source>
</evidence>
<comment type="subunit">
    <text evidence="9">Forms a complex with SecF. Part of the essential Sec protein translocation apparatus which comprises SecA, SecYEG and auxiliary proteins SecDF-YajC and YidC.</text>
</comment>
<evidence type="ECO:0000259" key="13">
    <source>
        <dbReference type="Pfam" id="PF22599"/>
    </source>
</evidence>
<dbReference type="NCBIfam" id="TIGR01129">
    <property type="entry name" value="secD"/>
    <property type="match status" value="1"/>
</dbReference>
<evidence type="ECO:0000256" key="3">
    <source>
        <dbReference type="ARBA" id="ARBA00022475"/>
    </source>
</evidence>
<dbReference type="GO" id="GO:0043952">
    <property type="term" value="P:protein transport by the Sec complex"/>
    <property type="evidence" value="ECO:0007669"/>
    <property type="project" value="UniProtKB-UniRule"/>
</dbReference>
<feature type="transmembrane region" description="Helical" evidence="9">
    <location>
        <begin position="460"/>
        <end position="481"/>
    </location>
</feature>
<dbReference type="InterPro" id="IPR055344">
    <property type="entry name" value="SecD_SecF_C_bact"/>
</dbReference>
<keyword evidence="8 9" id="KW-0472">Membrane</keyword>
<comment type="subunit">
    <text evidence="10">Forms a complex with SecD. Part of the essential Sec protein translocation apparatus which comprises SecA, SecYEG and auxiliary proteins SecDF-YajC and YidC.</text>
</comment>